<dbReference type="PANTHER" id="PTHR12558">
    <property type="entry name" value="CELL DIVISION CYCLE 16,23,27"/>
    <property type="match status" value="1"/>
</dbReference>
<evidence type="ECO:0000313" key="3">
    <source>
        <dbReference type="Proteomes" id="UP000184241"/>
    </source>
</evidence>
<dbReference type="Gene3D" id="1.25.40.10">
    <property type="entry name" value="Tetratricopeptide repeat domain"/>
    <property type="match status" value="1"/>
</dbReference>
<sequence>MDYRNLFKEKLSKLLFLELNKEGFIKALNISNLELKNKELFVPINTTYLASNIENEIKIKNLPIYDFIEGMSFALGADDKLKFNEDYITLLKNIKDSIPCIKSAVAKKIKENLFDEAYILLRGLTNVTNEEEVWEKLFLIGETIREQDKGFTEVFKEDIDRYKYLNPNSHKASIYEALIYNDEGNNEKAYVYINEYLNSGGEPEEYILSLKAELEDTLDYENGKKLIEGNPKEALKKLIPLLDRFGDNPSLFYYVALCYRKLENYEKAIYYLNESIAIDSSIVETINEMGINYASLEDFENAIKYFRKAFEATRDIEICTNLIMCYLNSGDLKQARLHLEIAEKINKDDEIVKEIKEYIKRFN</sequence>
<evidence type="ECO:0000256" key="1">
    <source>
        <dbReference type="PROSITE-ProRule" id="PRU00339"/>
    </source>
</evidence>
<feature type="repeat" description="TPR" evidence="1">
    <location>
        <begin position="283"/>
        <end position="316"/>
    </location>
</feature>
<dbReference type="Pfam" id="PF13432">
    <property type="entry name" value="TPR_16"/>
    <property type="match status" value="1"/>
</dbReference>
<keyword evidence="1" id="KW-0802">TPR repeat</keyword>
<dbReference type="RefSeq" id="WP_083553502.1">
    <property type="nucleotide sequence ID" value="NZ_FQXU01000007.1"/>
</dbReference>
<dbReference type="Pfam" id="PF13181">
    <property type="entry name" value="TPR_8"/>
    <property type="match status" value="1"/>
</dbReference>
<dbReference type="SUPFAM" id="SSF48452">
    <property type="entry name" value="TPR-like"/>
    <property type="match status" value="1"/>
</dbReference>
<accession>A0A1M5Z1H4</accession>
<dbReference type="PROSITE" id="PS50005">
    <property type="entry name" value="TPR"/>
    <property type="match status" value="2"/>
</dbReference>
<dbReference type="GO" id="GO:0051301">
    <property type="term" value="P:cell division"/>
    <property type="evidence" value="ECO:0007669"/>
    <property type="project" value="TreeGrafter"/>
</dbReference>
<reference evidence="2 3" key="1">
    <citation type="submission" date="2016-11" db="EMBL/GenBank/DDBJ databases">
        <authorList>
            <person name="Jaros S."/>
            <person name="Januszkiewicz K."/>
            <person name="Wedrychowicz H."/>
        </authorList>
    </citation>
    <scope>NUCLEOTIDE SEQUENCE [LARGE SCALE GENOMIC DNA]</scope>
    <source>
        <strain evidence="2 3">DSM 6191</strain>
    </source>
</reference>
<dbReference type="SMART" id="SM00028">
    <property type="entry name" value="TPR"/>
    <property type="match status" value="3"/>
</dbReference>
<evidence type="ECO:0000313" key="2">
    <source>
        <dbReference type="EMBL" id="SHI17918.1"/>
    </source>
</evidence>
<protein>
    <submittedName>
        <fullName evidence="2">Tetratricopeptide repeat-containing protein</fullName>
    </submittedName>
</protein>
<dbReference type="EMBL" id="FQXU01000007">
    <property type="protein sequence ID" value="SHI17918.1"/>
    <property type="molecule type" value="Genomic_DNA"/>
</dbReference>
<dbReference type="Proteomes" id="UP000184241">
    <property type="component" value="Unassembled WGS sequence"/>
</dbReference>
<feature type="repeat" description="TPR" evidence="1">
    <location>
        <begin position="249"/>
        <end position="282"/>
    </location>
</feature>
<dbReference type="PANTHER" id="PTHR12558:SF44">
    <property type="entry name" value="TETRATRICOPEPTIDE REPEAT-CONTAINING PROTEIN"/>
    <property type="match status" value="1"/>
</dbReference>
<name>A0A1M5Z1H4_9CLOT</name>
<organism evidence="2 3">
    <name type="scientific">Clostridium intestinale DSM 6191</name>
    <dbReference type="NCBI Taxonomy" id="1121320"/>
    <lineage>
        <taxon>Bacteria</taxon>
        <taxon>Bacillati</taxon>
        <taxon>Bacillota</taxon>
        <taxon>Clostridia</taxon>
        <taxon>Eubacteriales</taxon>
        <taxon>Clostridiaceae</taxon>
        <taxon>Clostridium</taxon>
    </lineage>
</organism>
<dbReference type="InterPro" id="IPR019734">
    <property type="entry name" value="TPR_rpt"/>
</dbReference>
<gene>
    <name evidence="2" type="ORF">SAMN02745941_02432</name>
</gene>
<dbReference type="InterPro" id="IPR011990">
    <property type="entry name" value="TPR-like_helical_dom_sf"/>
</dbReference>
<proteinExistence type="predicted"/>
<dbReference type="AlphaFoldDB" id="A0A1M5Z1H4"/>